<dbReference type="Pfam" id="PF00732">
    <property type="entry name" value="GMC_oxred_N"/>
    <property type="match status" value="1"/>
</dbReference>
<evidence type="ECO:0000313" key="9">
    <source>
        <dbReference type="Proteomes" id="UP001549204"/>
    </source>
</evidence>
<dbReference type="RefSeq" id="WP_354491795.1">
    <property type="nucleotide sequence ID" value="NZ_JBEPMC010000005.1"/>
</dbReference>
<evidence type="ECO:0000256" key="2">
    <source>
        <dbReference type="ARBA" id="ARBA00010790"/>
    </source>
</evidence>
<name>A0ABV2GPT8_9HYPH</name>
<evidence type="ECO:0000256" key="3">
    <source>
        <dbReference type="ARBA" id="ARBA00022630"/>
    </source>
</evidence>
<keyword evidence="5" id="KW-0560">Oxidoreductase</keyword>
<reference evidence="8 9" key="1">
    <citation type="submission" date="2024-06" db="EMBL/GenBank/DDBJ databases">
        <title>Genomic Encyclopedia of Type Strains, Phase IV (KMG-IV): sequencing the most valuable type-strain genomes for metagenomic binning, comparative biology and taxonomic classification.</title>
        <authorList>
            <person name="Goeker M."/>
        </authorList>
    </citation>
    <scope>NUCLEOTIDE SEQUENCE [LARGE SCALE GENOMIC DNA]</scope>
    <source>
        <strain evidence="8 9">DSM 100022</strain>
    </source>
</reference>
<dbReference type="SUPFAM" id="SSF51905">
    <property type="entry name" value="FAD/NAD(P)-binding domain"/>
    <property type="match status" value="1"/>
</dbReference>
<comment type="cofactor">
    <cofactor evidence="1">
        <name>FAD</name>
        <dbReference type="ChEBI" id="CHEBI:57692"/>
    </cofactor>
</comment>
<keyword evidence="9" id="KW-1185">Reference proteome</keyword>
<accession>A0ABV2GPT8</accession>
<dbReference type="Proteomes" id="UP001549204">
    <property type="component" value="Unassembled WGS sequence"/>
</dbReference>
<evidence type="ECO:0000256" key="1">
    <source>
        <dbReference type="ARBA" id="ARBA00001974"/>
    </source>
</evidence>
<dbReference type="InterPro" id="IPR000172">
    <property type="entry name" value="GMC_OxRdtase_N"/>
</dbReference>
<dbReference type="Pfam" id="PF05199">
    <property type="entry name" value="GMC_oxred_C"/>
    <property type="match status" value="1"/>
</dbReference>
<organism evidence="8 9">
    <name type="scientific">Mesorhizobium robiniae</name>
    <dbReference type="NCBI Taxonomy" id="559315"/>
    <lineage>
        <taxon>Bacteria</taxon>
        <taxon>Pseudomonadati</taxon>
        <taxon>Pseudomonadota</taxon>
        <taxon>Alphaproteobacteria</taxon>
        <taxon>Hyphomicrobiales</taxon>
        <taxon>Phyllobacteriaceae</taxon>
        <taxon>Mesorhizobium</taxon>
    </lineage>
</organism>
<proteinExistence type="inferred from homology"/>
<evidence type="ECO:0000256" key="4">
    <source>
        <dbReference type="ARBA" id="ARBA00022827"/>
    </source>
</evidence>
<feature type="domain" description="Glucose-methanol-choline oxidoreductase N-terminal" evidence="6">
    <location>
        <begin position="209"/>
        <end position="305"/>
    </location>
</feature>
<keyword evidence="4" id="KW-0274">FAD</keyword>
<feature type="domain" description="Glucose-methanol-choline oxidoreductase C-terminal" evidence="7">
    <location>
        <begin position="438"/>
        <end position="493"/>
    </location>
</feature>
<evidence type="ECO:0000259" key="7">
    <source>
        <dbReference type="Pfam" id="PF05199"/>
    </source>
</evidence>
<comment type="similarity">
    <text evidence="2">Belongs to the GMC oxidoreductase family.</text>
</comment>
<dbReference type="Gene3D" id="3.50.50.60">
    <property type="entry name" value="FAD/NAD(P)-binding domain"/>
    <property type="match status" value="2"/>
</dbReference>
<dbReference type="EMBL" id="JBEPMC010000005">
    <property type="protein sequence ID" value="MET3580087.1"/>
    <property type="molecule type" value="Genomic_DNA"/>
</dbReference>
<protein>
    <submittedName>
        <fullName evidence="8">Choline dehydrogenase-like flavoprotein</fullName>
    </submittedName>
</protein>
<dbReference type="InterPro" id="IPR036188">
    <property type="entry name" value="FAD/NAD-bd_sf"/>
</dbReference>
<evidence type="ECO:0000259" key="6">
    <source>
        <dbReference type="Pfam" id="PF00732"/>
    </source>
</evidence>
<dbReference type="PANTHER" id="PTHR42784:SF1">
    <property type="entry name" value="PYRANOSE 2-OXIDASE"/>
    <property type="match status" value="1"/>
</dbReference>
<dbReference type="InterPro" id="IPR007867">
    <property type="entry name" value="GMC_OxRtase_C"/>
</dbReference>
<evidence type="ECO:0000313" key="8">
    <source>
        <dbReference type="EMBL" id="MET3580087.1"/>
    </source>
</evidence>
<sequence>MTNIRPAELSADIVIIGSGIGGATVASVLADTGAKILILERGEQLRDTPETRDERAIFQRGHFRTKEVWLDGTGAPFSPGNFYNVGGNSKFYGAIMYRYRAEDFAPQRHMEGSTPGWPFDYGEIEPWYGKAERLFRVRGQIGEDPTEPPHSTAYDFPAIPDEPSIGRARQRLKKVGIHTSSLPVAIDHVAWLKRAPTPWDAFPDTFTGKIDAETGPLAAALAHDNVELLTGAEVLRLDTDASGKTITQATIRHKGQDVPVRAKRFILAAGAVNSAALLLRSANAQHPNGLANGSDQVGRNFMNHNCTAMITLDPRLRNTAVHSKTFGFNDFYLHDSKTGFPLGNVQLLGKISGPIFKANMPSVPEFVTGLIARYSFDWYVMSEDLPNPASRVMVDGSAIVLDWQRSNMLGHRTLVERVRSVFKAAGFPVVLSRAFDRRTPSHQCGTAKMGTDGATSVVNTHCRSHDVENLYIMDASVLPTSAAVNPALTIAAVTLRAASKLRAELVR</sequence>
<gene>
    <name evidence="8" type="ORF">ABID19_003125</name>
</gene>
<dbReference type="InterPro" id="IPR051473">
    <property type="entry name" value="P2Ox-like"/>
</dbReference>
<dbReference type="PANTHER" id="PTHR42784">
    <property type="entry name" value="PYRANOSE 2-OXIDASE"/>
    <property type="match status" value="1"/>
</dbReference>
<keyword evidence="3" id="KW-0285">Flavoprotein</keyword>
<dbReference type="Pfam" id="PF13450">
    <property type="entry name" value="NAD_binding_8"/>
    <property type="match status" value="1"/>
</dbReference>
<evidence type="ECO:0000256" key="5">
    <source>
        <dbReference type="ARBA" id="ARBA00023002"/>
    </source>
</evidence>
<comment type="caution">
    <text evidence="8">The sequence shown here is derived from an EMBL/GenBank/DDBJ whole genome shotgun (WGS) entry which is preliminary data.</text>
</comment>